<comment type="subcellular location">
    <subcellularLocation>
        <location evidence="1">Cell membrane</location>
    </subcellularLocation>
</comment>
<reference evidence="12 13" key="1">
    <citation type="submission" date="2024-04" db="EMBL/GenBank/DDBJ databases">
        <title>draft genome sequnece of Paenibacillus filicis.</title>
        <authorList>
            <person name="Kim D.-U."/>
        </authorList>
    </citation>
    <scope>NUCLEOTIDE SEQUENCE [LARGE SCALE GENOMIC DNA]</scope>
    <source>
        <strain evidence="12 13">KACC14197</strain>
    </source>
</reference>
<sequence>MRRLRKSPKGAAGSSRRASLGAARISVVIPVRNERRTLAAVIREALKVSPGRVEIIVVVNGSTDGSGTIAEAMGAKVVRYEEALGHDVGRSVGALHATGDILLFIDGDAPVPAAQLRPYVRAVQRGTDVALNRYLGPVRSRHTHPVVLAKHVLNTALGMSGLQGASMTTVPHAISRKALNAVGAPALSVPPLAQTMAICCRLKVRAVHLVNIGRVNRLRGRRKSRQGMDAVGQLIVGDHLEALHWYLGQSGSRGIYKDRIRRRETAGEPI</sequence>
<keyword evidence="13" id="KW-1185">Reference proteome</keyword>
<evidence type="ECO:0000256" key="10">
    <source>
        <dbReference type="ARBA" id="ARBA00040345"/>
    </source>
</evidence>
<organism evidence="12 13">
    <name type="scientific">Paenibacillus filicis</name>
    <dbReference type="NCBI Taxonomy" id="669464"/>
    <lineage>
        <taxon>Bacteria</taxon>
        <taxon>Bacillati</taxon>
        <taxon>Bacillota</taxon>
        <taxon>Bacilli</taxon>
        <taxon>Bacillales</taxon>
        <taxon>Paenibacillaceae</taxon>
        <taxon>Paenibacillus</taxon>
    </lineage>
</organism>
<evidence type="ECO:0000313" key="13">
    <source>
        <dbReference type="Proteomes" id="UP001469365"/>
    </source>
</evidence>
<comment type="similarity">
    <text evidence="9">Belongs to the glycosyltransferase 2 family. CrtQ subfamily.</text>
</comment>
<dbReference type="EMBL" id="JBBPCC010000020">
    <property type="protein sequence ID" value="MEK8131267.1"/>
    <property type="molecule type" value="Genomic_DNA"/>
</dbReference>
<dbReference type="SUPFAM" id="SSF53448">
    <property type="entry name" value="Nucleotide-diphospho-sugar transferases"/>
    <property type="match status" value="1"/>
</dbReference>
<evidence type="ECO:0000256" key="1">
    <source>
        <dbReference type="ARBA" id="ARBA00004236"/>
    </source>
</evidence>
<evidence type="ECO:0000256" key="8">
    <source>
        <dbReference type="ARBA" id="ARBA00037904"/>
    </source>
</evidence>
<dbReference type="PANTHER" id="PTHR43646">
    <property type="entry name" value="GLYCOSYLTRANSFERASE"/>
    <property type="match status" value="1"/>
</dbReference>
<keyword evidence="4" id="KW-0808">Transferase</keyword>
<proteinExistence type="inferred from homology"/>
<dbReference type="InterPro" id="IPR029044">
    <property type="entry name" value="Nucleotide-diphossugar_trans"/>
</dbReference>
<evidence type="ECO:0000256" key="4">
    <source>
        <dbReference type="ARBA" id="ARBA00022679"/>
    </source>
</evidence>
<dbReference type="Proteomes" id="UP001469365">
    <property type="component" value="Unassembled WGS sequence"/>
</dbReference>
<gene>
    <name evidence="12" type="ORF">WMW72_25500</name>
</gene>
<comment type="pathway">
    <text evidence="8">Carotenoid biosynthesis; staphyloxanthin biosynthesis; staphyloxanthin from farnesyl diphosphate: step 4/5.</text>
</comment>
<dbReference type="RefSeq" id="WP_341418403.1">
    <property type="nucleotide sequence ID" value="NZ_JBBPCC010000020.1"/>
</dbReference>
<keyword evidence="3" id="KW-0328">Glycosyltransferase</keyword>
<comment type="caution">
    <text evidence="12">The sequence shown here is derived from an EMBL/GenBank/DDBJ whole genome shotgun (WGS) entry which is preliminary data.</text>
</comment>
<evidence type="ECO:0000256" key="7">
    <source>
        <dbReference type="ARBA" id="ARBA00037281"/>
    </source>
</evidence>
<evidence type="ECO:0000256" key="2">
    <source>
        <dbReference type="ARBA" id="ARBA00022475"/>
    </source>
</evidence>
<evidence type="ECO:0000256" key="5">
    <source>
        <dbReference type="ARBA" id="ARBA00022746"/>
    </source>
</evidence>
<evidence type="ECO:0000313" key="12">
    <source>
        <dbReference type="EMBL" id="MEK8131267.1"/>
    </source>
</evidence>
<evidence type="ECO:0000256" key="6">
    <source>
        <dbReference type="ARBA" id="ARBA00023136"/>
    </source>
</evidence>
<evidence type="ECO:0000259" key="11">
    <source>
        <dbReference type="Pfam" id="PF00535"/>
    </source>
</evidence>
<dbReference type="CDD" id="cd00761">
    <property type="entry name" value="Glyco_tranf_GTA_type"/>
    <property type="match status" value="1"/>
</dbReference>
<keyword evidence="2" id="KW-1003">Cell membrane</keyword>
<evidence type="ECO:0000256" key="3">
    <source>
        <dbReference type="ARBA" id="ARBA00022676"/>
    </source>
</evidence>
<dbReference type="Gene3D" id="3.90.550.10">
    <property type="entry name" value="Spore Coat Polysaccharide Biosynthesis Protein SpsA, Chain A"/>
    <property type="match status" value="1"/>
</dbReference>
<name>A0ABU9DQZ7_9BACL</name>
<protein>
    <recommendedName>
        <fullName evidence="10">4,4'-diaponeurosporenoate glycosyltransferase</fullName>
    </recommendedName>
</protein>
<comment type="function">
    <text evidence="7">Catalyzes the glycosylation of 4,4'-diaponeurosporenoate, i.e. the esterification of glucose at the C1'' position with the carboxyl group of 4,4'-diaponeurosporenic acid, to form glycosyl-4,4'-diaponeurosporenoate. This is a step in the biosynthesis of staphyloxanthin, an orange pigment present in most staphylococci strains.</text>
</comment>
<evidence type="ECO:0000256" key="9">
    <source>
        <dbReference type="ARBA" id="ARBA00038120"/>
    </source>
</evidence>
<dbReference type="InterPro" id="IPR001173">
    <property type="entry name" value="Glyco_trans_2-like"/>
</dbReference>
<dbReference type="Pfam" id="PF00535">
    <property type="entry name" value="Glycos_transf_2"/>
    <property type="match status" value="1"/>
</dbReference>
<keyword evidence="6" id="KW-0472">Membrane</keyword>
<keyword evidence="5" id="KW-0125">Carotenoid biosynthesis</keyword>
<feature type="domain" description="Glycosyltransferase 2-like" evidence="11">
    <location>
        <begin position="26"/>
        <end position="147"/>
    </location>
</feature>
<accession>A0ABU9DQZ7</accession>
<dbReference type="PANTHER" id="PTHR43646:SF2">
    <property type="entry name" value="GLYCOSYLTRANSFERASE 2-LIKE DOMAIN-CONTAINING PROTEIN"/>
    <property type="match status" value="1"/>
</dbReference>